<organism evidence="1 2">
    <name type="scientific">Cetraspora pellucida</name>
    <dbReference type="NCBI Taxonomy" id="1433469"/>
    <lineage>
        <taxon>Eukaryota</taxon>
        <taxon>Fungi</taxon>
        <taxon>Fungi incertae sedis</taxon>
        <taxon>Mucoromycota</taxon>
        <taxon>Glomeromycotina</taxon>
        <taxon>Glomeromycetes</taxon>
        <taxon>Diversisporales</taxon>
        <taxon>Gigasporaceae</taxon>
        <taxon>Cetraspora</taxon>
    </lineage>
</organism>
<protein>
    <submittedName>
        <fullName evidence="1">13892_t:CDS:1</fullName>
    </submittedName>
</protein>
<proteinExistence type="predicted"/>
<accession>A0A9N9KHZ9</accession>
<sequence length="56" mass="6322">ENEKLNASNNSSNEMISDANQKANISLENFGVKYERTETLGSKMDKIIKVSEELKM</sequence>
<comment type="caution">
    <text evidence="1">The sequence shown here is derived from an EMBL/GenBank/DDBJ whole genome shotgun (WGS) entry which is preliminary data.</text>
</comment>
<name>A0A9N9KHZ9_9GLOM</name>
<evidence type="ECO:0000313" key="1">
    <source>
        <dbReference type="EMBL" id="CAG8836162.1"/>
    </source>
</evidence>
<gene>
    <name evidence="1" type="ORF">CPELLU_LOCUS21352</name>
</gene>
<dbReference type="Proteomes" id="UP000789759">
    <property type="component" value="Unassembled WGS sequence"/>
</dbReference>
<dbReference type="EMBL" id="CAJVQA010077853">
    <property type="protein sequence ID" value="CAG8836162.1"/>
    <property type="molecule type" value="Genomic_DNA"/>
</dbReference>
<feature type="non-terminal residue" evidence="1">
    <location>
        <position position="56"/>
    </location>
</feature>
<dbReference type="AlphaFoldDB" id="A0A9N9KHZ9"/>
<evidence type="ECO:0000313" key="2">
    <source>
        <dbReference type="Proteomes" id="UP000789759"/>
    </source>
</evidence>
<reference evidence="1" key="1">
    <citation type="submission" date="2021-06" db="EMBL/GenBank/DDBJ databases">
        <authorList>
            <person name="Kallberg Y."/>
            <person name="Tangrot J."/>
            <person name="Rosling A."/>
        </authorList>
    </citation>
    <scope>NUCLEOTIDE SEQUENCE</scope>
    <source>
        <strain evidence="1">FL966</strain>
    </source>
</reference>
<keyword evidence="2" id="KW-1185">Reference proteome</keyword>
<feature type="non-terminal residue" evidence="1">
    <location>
        <position position="1"/>
    </location>
</feature>